<dbReference type="AlphaFoldDB" id="A0A1N6DDM6"/>
<keyword evidence="3" id="KW-1185">Reference proteome</keyword>
<feature type="transmembrane region" description="Helical" evidence="1">
    <location>
        <begin position="16"/>
        <end position="38"/>
    </location>
</feature>
<sequence>MNSTFKPEGRITRRKYLWMFMIFYFINILCLLLIWDSFQTESWMIFYGAGVALIASISILMVQAIKRLHDIGLDWKYAFYLLIPPPINFIGFIWLAAKKGQKGENQYGPDPRKTDIV</sequence>
<evidence type="ECO:0000256" key="1">
    <source>
        <dbReference type="SAM" id="Phobius"/>
    </source>
</evidence>
<feature type="transmembrane region" description="Helical" evidence="1">
    <location>
        <begin position="77"/>
        <end position="97"/>
    </location>
</feature>
<dbReference type="STRING" id="226505.SAMN05444394_0752"/>
<accession>A0A1N6DDM6</accession>
<dbReference type="OrthoDB" id="9812349at2"/>
<reference evidence="3" key="1">
    <citation type="submission" date="2016-11" db="EMBL/GenBank/DDBJ databases">
        <authorList>
            <person name="Varghese N."/>
            <person name="Submissions S."/>
        </authorList>
    </citation>
    <scope>NUCLEOTIDE SEQUENCE [LARGE SCALE GENOMIC DNA]</scope>
    <source>
        <strain evidence="3">DSM 15292</strain>
    </source>
</reference>
<dbReference type="GO" id="GO:0005886">
    <property type="term" value="C:plasma membrane"/>
    <property type="evidence" value="ECO:0007669"/>
    <property type="project" value="TreeGrafter"/>
</dbReference>
<keyword evidence="1" id="KW-0812">Transmembrane</keyword>
<dbReference type="Pfam" id="PF05656">
    <property type="entry name" value="DUF805"/>
    <property type="match status" value="1"/>
</dbReference>
<name>A0A1N6DDM6_9BACT</name>
<proteinExistence type="predicted"/>
<dbReference type="InterPro" id="IPR008523">
    <property type="entry name" value="DUF805"/>
</dbReference>
<evidence type="ECO:0000313" key="3">
    <source>
        <dbReference type="Proteomes" id="UP000185221"/>
    </source>
</evidence>
<organism evidence="2 3">
    <name type="scientific">Algoriphagus halophilus</name>
    <dbReference type="NCBI Taxonomy" id="226505"/>
    <lineage>
        <taxon>Bacteria</taxon>
        <taxon>Pseudomonadati</taxon>
        <taxon>Bacteroidota</taxon>
        <taxon>Cytophagia</taxon>
        <taxon>Cytophagales</taxon>
        <taxon>Cyclobacteriaceae</taxon>
        <taxon>Algoriphagus</taxon>
    </lineage>
</organism>
<dbReference type="RefSeq" id="WP_074223478.1">
    <property type="nucleotide sequence ID" value="NZ_FSRC01000001.1"/>
</dbReference>
<dbReference type="PANTHER" id="PTHR34980:SF3">
    <property type="entry name" value="BLR8105 PROTEIN"/>
    <property type="match status" value="1"/>
</dbReference>
<protein>
    <submittedName>
        <fullName evidence="2">Uncharacterized membrane protein YhaH, DUF805 family</fullName>
    </submittedName>
</protein>
<feature type="transmembrane region" description="Helical" evidence="1">
    <location>
        <begin position="44"/>
        <end position="65"/>
    </location>
</feature>
<dbReference type="PANTHER" id="PTHR34980">
    <property type="entry name" value="INNER MEMBRANE PROTEIN-RELATED-RELATED"/>
    <property type="match status" value="1"/>
</dbReference>
<evidence type="ECO:0000313" key="2">
    <source>
        <dbReference type="EMBL" id="SIN68882.1"/>
    </source>
</evidence>
<keyword evidence="1" id="KW-1133">Transmembrane helix</keyword>
<dbReference type="EMBL" id="FSRC01000001">
    <property type="protein sequence ID" value="SIN68882.1"/>
    <property type="molecule type" value="Genomic_DNA"/>
</dbReference>
<dbReference type="Proteomes" id="UP000185221">
    <property type="component" value="Unassembled WGS sequence"/>
</dbReference>
<keyword evidence="1" id="KW-0472">Membrane</keyword>
<gene>
    <name evidence="2" type="ORF">SAMN05444394_0752</name>
</gene>